<dbReference type="InterPro" id="IPR005321">
    <property type="entry name" value="Peptidase_S58_DmpA"/>
</dbReference>
<organism evidence="1 2">
    <name type="scientific">Ligilactobacillus pobuzihii</name>
    <dbReference type="NCBI Taxonomy" id="449659"/>
    <lineage>
        <taxon>Bacteria</taxon>
        <taxon>Bacillati</taxon>
        <taxon>Bacillota</taxon>
        <taxon>Bacilli</taxon>
        <taxon>Lactobacillales</taxon>
        <taxon>Lactobacillaceae</taxon>
        <taxon>Ligilactobacillus</taxon>
    </lineage>
</organism>
<evidence type="ECO:0000313" key="1">
    <source>
        <dbReference type="EMBL" id="KRN95892.1"/>
    </source>
</evidence>
<sequence length="92" mass="10340">MAFSTANQIEHFPKQQLMTRQAISDDQMDRYFRMTVSAVEEAILSSLVHAKTTIDRKGQERLSLTDALAKVQQQASGMDEDVANLQEKLGLL</sequence>
<dbReference type="Gene3D" id="3.60.70.12">
    <property type="entry name" value="L-amino peptidase D-ALA esterase/amidase"/>
    <property type="match status" value="1"/>
</dbReference>
<comment type="caution">
    <text evidence="1">The sequence shown here is derived from an EMBL/GenBank/DDBJ whole genome shotgun (WGS) entry which is preliminary data.</text>
</comment>
<gene>
    <name evidence="1" type="ORF">IV66_GL000916</name>
</gene>
<name>A0A0R2LBU7_9LACO</name>
<dbReference type="PATRIC" id="fig|449659.4.peg.922"/>
<reference evidence="1 2" key="1">
    <citation type="journal article" date="2015" name="Genome Announc.">
        <title>Expanding the biotechnology potential of lactobacilli through comparative genomics of 213 strains and associated genera.</title>
        <authorList>
            <person name="Sun Z."/>
            <person name="Harris H.M."/>
            <person name="McCann A."/>
            <person name="Guo C."/>
            <person name="Argimon S."/>
            <person name="Zhang W."/>
            <person name="Yang X."/>
            <person name="Jeffery I.B."/>
            <person name="Cooney J.C."/>
            <person name="Kagawa T.F."/>
            <person name="Liu W."/>
            <person name="Song Y."/>
            <person name="Salvetti E."/>
            <person name="Wrobel A."/>
            <person name="Rasinkangas P."/>
            <person name="Parkhill J."/>
            <person name="Rea M.C."/>
            <person name="O'Sullivan O."/>
            <person name="Ritari J."/>
            <person name="Douillard F.P."/>
            <person name="Paul Ross R."/>
            <person name="Yang R."/>
            <person name="Briner A.E."/>
            <person name="Felis G.E."/>
            <person name="de Vos W.M."/>
            <person name="Barrangou R."/>
            <person name="Klaenhammer T.R."/>
            <person name="Caufield P.W."/>
            <person name="Cui Y."/>
            <person name="Zhang H."/>
            <person name="O'Toole P.W."/>
        </authorList>
    </citation>
    <scope>NUCLEOTIDE SEQUENCE [LARGE SCALE GENOMIC DNA]</scope>
    <source>
        <strain evidence="1 2">NBRC 103219</strain>
    </source>
</reference>
<dbReference type="STRING" id="449659.IV66_GL000916"/>
<protein>
    <submittedName>
        <fullName evidence="1">Uncharacterized protein</fullName>
    </submittedName>
</protein>
<proteinExistence type="predicted"/>
<dbReference type="Proteomes" id="UP000051886">
    <property type="component" value="Unassembled WGS sequence"/>
</dbReference>
<dbReference type="InterPro" id="IPR016117">
    <property type="entry name" value="ArgJ-like_dom_sf"/>
</dbReference>
<dbReference type="SUPFAM" id="SSF56266">
    <property type="entry name" value="DmpA/ArgJ-like"/>
    <property type="match status" value="1"/>
</dbReference>
<dbReference type="EMBL" id="JQCN01000069">
    <property type="protein sequence ID" value="KRN95892.1"/>
    <property type="molecule type" value="Genomic_DNA"/>
</dbReference>
<evidence type="ECO:0000313" key="2">
    <source>
        <dbReference type="Proteomes" id="UP000051886"/>
    </source>
</evidence>
<dbReference type="Pfam" id="PF03576">
    <property type="entry name" value="Peptidase_S58"/>
    <property type="match status" value="1"/>
</dbReference>
<dbReference type="AlphaFoldDB" id="A0A0R2LBU7"/>
<accession>A0A0R2LBU7</accession>
<keyword evidence="2" id="KW-1185">Reference proteome</keyword>